<dbReference type="CDD" id="cd01942">
    <property type="entry name" value="ribokinase_group_A"/>
    <property type="match status" value="1"/>
</dbReference>
<reference evidence="4 5" key="2">
    <citation type="journal article" date="2016" name="ISME J.">
        <title>Heterogeneous composition of key metabolic gene clusters in a vent mussel symbiont population.</title>
        <authorList>
            <person name="Ikuta T."/>
            <person name="Takaki Y."/>
            <person name="Nagai Y."/>
            <person name="Shimamura S."/>
            <person name="Tsuda M."/>
            <person name="Kawagucci S."/>
            <person name="Aoki Y."/>
            <person name="Inoue K."/>
            <person name="Teruya M."/>
            <person name="Satou K."/>
            <person name="Teruya K."/>
            <person name="Shimoji M."/>
            <person name="Tamotsu H."/>
            <person name="Hirano T."/>
            <person name="Maruyama T."/>
            <person name="Yoshida T."/>
        </authorList>
    </citation>
    <scope>NUCLEOTIDE SEQUENCE [LARGE SCALE GENOMIC DNA]</scope>
    <source>
        <strain evidence="4 5">Myojin Knoll</strain>
    </source>
</reference>
<dbReference type="EC" id="2.7.1.2" evidence="4"/>
<name>A0A0P0UT31_9GAMM</name>
<dbReference type="GO" id="GO:0004340">
    <property type="term" value="F:glucokinase activity"/>
    <property type="evidence" value="ECO:0007669"/>
    <property type="project" value="UniProtKB-EC"/>
</dbReference>
<dbReference type="PANTHER" id="PTHR10584:SF166">
    <property type="entry name" value="RIBOKINASE"/>
    <property type="match status" value="1"/>
</dbReference>
<keyword evidence="1 4" id="KW-0808">Transferase</keyword>
<dbReference type="PROSITE" id="PS00583">
    <property type="entry name" value="PFKB_KINASES_1"/>
    <property type="match status" value="1"/>
</dbReference>
<proteinExistence type="predicted"/>
<dbReference type="EMBL" id="AP013042">
    <property type="protein sequence ID" value="BAS68494.1"/>
    <property type="molecule type" value="Genomic_DNA"/>
</dbReference>
<reference evidence="4 5" key="1">
    <citation type="journal article" date="2000" name="Mar. Ecol. Prog. Ser.">
        <title>Phylogenetic characterization of endosymbionts in three hydrothermal vent mussels: influence on host distributions.</title>
        <authorList>
            <person name="Fujiwara Y."/>
            <person name="Takai K."/>
            <person name="Uematsu K."/>
            <person name="Tsuchida S."/>
            <person name="Hunt J.C."/>
            <person name="Hashimoto J."/>
        </authorList>
    </citation>
    <scope>NUCLEOTIDE SEQUENCE [LARGE SCALE GENOMIC DNA]</scope>
    <source>
        <strain evidence="4 5">Myojin Knoll</strain>
    </source>
</reference>
<dbReference type="InterPro" id="IPR002173">
    <property type="entry name" value="Carboh/pur_kinase_PfkB_CS"/>
</dbReference>
<dbReference type="Gene3D" id="3.40.1190.20">
    <property type="match status" value="1"/>
</dbReference>
<dbReference type="InterPro" id="IPR029056">
    <property type="entry name" value="Ribokinase-like"/>
</dbReference>
<protein>
    <submittedName>
        <fullName evidence="4">Adenosine kinase</fullName>
        <ecNumber evidence="4">2.7.1.2</ecNumber>
    </submittedName>
</protein>
<sequence length="313" mass="34241">MSQTALICGSYAFDSIMVFQDRFKNHILPDKVHMLNVSFLVPTMRKEFGGCGGNIAYNLHLLGANSVPMATVGEDFTPYMNWMESHHMNTTHMKVIDGAYTGQAFITTDMDDNQITAFHPGAMGESYLNKVSDVSTVDIGIVSPDGRDGMIAHAKQFKDAEIPFIFDPGQGMPMFSGDELIAFVEQADYVAVNDYESQMLQDKTGLDLVTIASMVDALIITKGAKGSEIHTNGEIINIAPAKARATQDPTGCGDAYRAGLLYGLMNDMDWKTTGQLAGLLGAIKIAHLGTQNHKFDLAKIEKLYQENYSEALF</sequence>
<dbReference type="OrthoDB" id="9779730at2"/>
<keyword evidence="2 4" id="KW-0418">Kinase</keyword>
<dbReference type="AlphaFoldDB" id="A0A0P0UT31"/>
<keyword evidence="5" id="KW-1185">Reference proteome</keyword>
<dbReference type="KEGG" id="ebh:BSEPE_1516"/>
<evidence type="ECO:0000259" key="3">
    <source>
        <dbReference type="Pfam" id="PF00294"/>
    </source>
</evidence>
<dbReference type="Proteomes" id="UP000067399">
    <property type="component" value="Chromosome"/>
</dbReference>
<dbReference type="SUPFAM" id="SSF53613">
    <property type="entry name" value="Ribokinase-like"/>
    <property type="match status" value="1"/>
</dbReference>
<dbReference type="Pfam" id="PF00294">
    <property type="entry name" value="PfkB"/>
    <property type="match status" value="1"/>
</dbReference>
<dbReference type="InterPro" id="IPR011611">
    <property type="entry name" value="PfkB_dom"/>
</dbReference>
<dbReference type="STRING" id="1303921.BSEPE_1516"/>
<evidence type="ECO:0000256" key="2">
    <source>
        <dbReference type="ARBA" id="ARBA00022777"/>
    </source>
</evidence>
<accession>A0A0P0UT31</accession>
<evidence type="ECO:0000313" key="5">
    <source>
        <dbReference type="Proteomes" id="UP000067399"/>
    </source>
</evidence>
<dbReference type="PANTHER" id="PTHR10584">
    <property type="entry name" value="SUGAR KINASE"/>
    <property type="match status" value="1"/>
</dbReference>
<feature type="domain" description="Carbohydrate kinase PfkB" evidence="3">
    <location>
        <begin position="36"/>
        <end position="292"/>
    </location>
</feature>
<dbReference type="RefSeq" id="WP_066045921.1">
    <property type="nucleotide sequence ID" value="NZ_AP013042.1"/>
</dbReference>
<organism evidence="4 5">
    <name type="scientific">endosymbiont of Bathymodiolus septemdierum str. Myojin knoll</name>
    <dbReference type="NCBI Taxonomy" id="1303921"/>
    <lineage>
        <taxon>Bacteria</taxon>
        <taxon>Pseudomonadati</taxon>
        <taxon>Pseudomonadota</taxon>
        <taxon>Gammaproteobacteria</taxon>
        <taxon>sulfur-oxidizing symbionts</taxon>
    </lineage>
</organism>
<gene>
    <name evidence="4" type="ORF">BSEPE_1516</name>
</gene>
<evidence type="ECO:0000313" key="4">
    <source>
        <dbReference type="EMBL" id="BAS68494.1"/>
    </source>
</evidence>
<evidence type="ECO:0000256" key="1">
    <source>
        <dbReference type="ARBA" id="ARBA00022679"/>
    </source>
</evidence>